<dbReference type="Gene3D" id="1.10.1760.20">
    <property type="match status" value="1"/>
</dbReference>
<keyword evidence="1" id="KW-0812">Transmembrane</keyword>
<keyword evidence="1" id="KW-0472">Membrane</keyword>
<gene>
    <name evidence="2" type="ORF">HMI01_09300</name>
    <name evidence="3" type="ORF">SAMN05421668_10810</name>
</gene>
<keyword evidence="5" id="KW-1185">Reference proteome</keyword>
<dbReference type="PANTHER" id="PTHR40044">
    <property type="entry name" value="INTEGRAL MEMBRANE PROTEIN-RELATED"/>
    <property type="match status" value="1"/>
</dbReference>
<evidence type="ECO:0000313" key="4">
    <source>
        <dbReference type="Proteomes" id="UP000199139"/>
    </source>
</evidence>
<evidence type="ECO:0000256" key="1">
    <source>
        <dbReference type="SAM" id="Phobius"/>
    </source>
</evidence>
<evidence type="ECO:0000313" key="5">
    <source>
        <dbReference type="Proteomes" id="UP000321773"/>
    </source>
</evidence>
<evidence type="ECO:0000313" key="2">
    <source>
        <dbReference type="EMBL" id="GEM03942.1"/>
    </source>
</evidence>
<dbReference type="PIRSF" id="PIRSF031501">
    <property type="entry name" value="QueT"/>
    <property type="match status" value="1"/>
</dbReference>
<evidence type="ECO:0000313" key="3">
    <source>
        <dbReference type="EMBL" id="SFS73388.1"/>
    </source>
</evidence>
<reference evidence="2 5" key="2">
    <citation type="submission" date="2019-07" db="EMBL/GenBank/DDBJ databases">
        <title>Whole genome shotgun sequence of Halolactibacillus miurensis NBRC 100873.</title>
        <authorList>
            <person name="Hosoyama A."/>
            <person name="Uohara A."/>
            <person name="Ohji S."/>
            <person name="Ichikawa N."/>
        </authorList>
    </citation>
    <scope>NUCLEOTIDE SEQUENCE [LARGE SCALE GENOMIC DNA]</scope>
    <source>
        <strain evidence="2 5">NBRC 100873</strain>
    </source>
</reference>
<dbReference type="PANTHER" id="PTHR40044:SF1">
    <property type="entry name" value="INTEGRAL MEMBRANE PROTEIN"/>
    <property type="match status" value="1"/>
</dbReference>
<proteinExistence type="predicted"/>
<feature type="transmembrane region" description="Helical" evidence="1">
    <location>
        <begin position="67"/>
        <end position="88"/>
    </location>
</feature>
<protein>
    <submittedName>
        <fullName evidence="2 3">Membrane protein</fullName>
    </submittedName>
</protein>
<feature type="transmembrane region" description="Helical" evidence="1">
    <location>
        <begin position="100"/>
        <end position="121"/>
    </location>
</feature>
<dbReference type="EMBL" id="BJWJ01000007">
    <property type="protein sequence ID" value="GEM03942.1"/>
    <property type="molecule type" value="Genomic_DNA"/>
</dbReference>
<organism evidence="3 4">
    <name type="scientific">Halolactibacillus miurensis</name>
    <dbReference type="NCBI Taxonomy" id="306541"/>
    <lineage>
        <taxon>Bacteria</taxon>
        <taxon>Bacillati</taxon>
        <taxon>Bacillota</taxon>
        <taxon>Bacilli</taxon>
        <taxon>Bacillales</taxon>
        <taxon>Bacillaceae</taxon>
        <taxon>Halolactibacillus</taxon>
    </lineage>
</organism>
<feature type="transmembrane region" description="Helical" evidence="1">
    <location>
        <begin position="127"/>
        <end position="151"/>
    </location>
</feature>
<dbReference type="Pfam" id="PF06177">
    <property type="entry name" value="QueT"/>
    <property type="match status" value="1"/>
</dbReference>
<accession>A0A1I6S9F9</accession>
<dbReference type="EMBL" id="FPAI01000008">
    <property type="protein sequence ID" value="SFS73388.1"/>
    <property type="molecule type" value="Genomic_DNA"/>
</dbReference>
<keyword evidence="1" id="KW-1133">Transmembrane helix</keyword>
<sequence length="164" mass="18213">MLKTKSLVTNAVIAALYIAISLVLEPLSFMSVQFRVPEMFNHLVIFSPRYFFGIVMGVFITNLFSPLGVYDLFFGVGHSIISLGLLILIRRSVKNVKALLVINTVIFTATMAIIALELYLALELPFWATYLTTALGEFGVMAIGAPVMYALNKSLNFNKIIEQL</sequence>
<dbReference type="AlphaFoldDB" id="A0A1I6S9F9"/>
<reference evidence="3 4" key="1">
    <citation type="submission" date="2016-10" db="EMBL/GenBank/DDBJ databases">
        <authorList>
            <person name="de Groot N.N."/>
        </authorList>
    </citation>
    <scope>NUCLEOTIDE SEQUENCE [LARGE SCALE GENOMIC DNA]</scope>
    <source>
        <strain evidence="3 4">DSM 17074</strain>
    </source>
</reference>
<dbReference type="Proteomes" id="UP000199139">
    <property type="component" value="Unassembled WGS sequence"/>
</dbReference>
<name>A0A1I6S9F9_9BACI</name>
<feature type="transmembrane region" description="Helical" evidence="1">
    <location>
        <begin position="39"/>
        <end position="61"/>
    </location>
</feature>
<feature type="transmembrane region" description="Helical" evidence="1">
    <location>
        <begin position="6"/>
        <end position="27"/>
    </location>
</feature>
<dbReference type="Proteomes" id="UP000321773">
    <property type="component" value="Unassembled WGS sequence"/>
</dbReference>
<dbReference type="STRING" id="306541.SAMN05421668_10810"/>
<dbReference type="InterPro" id="IPR010387">
    <property type="entry name" value="QueT"/>
</dbReference>